<dbReference type="Pfam" id="PF12844">
    <property type="entry name" value="HTH_19"/>
    <property type="match status" value="1"/>
</dbReference>
<feature type="domain" description="HTH cro/C1-type" evidence="3">
    <location>
        <begin position="43"/>
        <end position="97"/>
    </location>
</feature>
<dbReference type="CDD" id="cd00093">
    <property type="entry name" value="HTH_XRE"/>
    <property type="match status" value="1"/>
</dbReference>
<evidence type="ECO:0000256" key="2">
    <source>
        <dbReference type="SAM" id="Phobius"/>
    </source>
</evidence>
<dbReference type="InterPro" id="IPR010982">
    <property type="entry name" value="Lambda_DNA-bd_dom_sf"/>
</dbReference>
<organism evidence="4">
    <name type="scientific">Caudovirales sp. ctqPn17</name>
    <dbReference type="NCBI Taxonomy" id="2825772"/>
    <lineage>
        <taxon>Viruses</taxon>
        <taxon>Duplodnaviria</taxon>
        <taxon>Heunggongvirae</taxon>
        <taxon>Uroviricota</taxon>
        <taxon>Caudoviricetes</taxon>
    </lineage>
</organism>
<evidence type="ECO:0000256" key="1">
    <source>
        <dbReference type="ARBA" id="ARBA00023125"/>
    </source>
</evidence>
<dbReference type="SUPFAM" id="SSF47413">
    <property type="entry name" value="lambda repressor-like DNA-binding domains"/>
    <property type="match status" value="1"/>
</dbReference>
<feature type="transmembrane region" description="Helical" evidence="2">
    <location>
        <begin position="6"/>
        <end position="30"/>
    </location>
</feature>
<sequence>MLTLYSTLMTLSIVLSTLLTFSFFSVILIYRKRGEHMTPGERIRSIRKELGLTLEKFGESLGVSKGAISAIEVGTRNLTEQMAKAICREYNVNYDYLVNGEGEMFDNLPQTVLDELCMQYNLDEFDRKLINLYLSLPESARTAIKDQIKKEFINKKE</sequence>
<name>A0A8S5QE51_9CAUD</name>
<dbReference type="SMART" id="SM00530">
    <property type="entry name" value="HTH_XRE"/>
    <property type="match status" value="1"/>
</dbReference>
<keyword evidence="2" id="KW-0812">Transmembrane</keyword>
<reference evidence="4" key="1">
    <citation type="journal article" date="2021" name="Proc. Natl. Acad. Sci. U.S.A.">
        <title>A Catalog of Tens of Thousands of Viruses from Human Metagenomes Reveals Hidden Associations with Chronic Diseases.</title>
        <authorList>
            <person name="Tisza M.J."/>
            <person name="Buck C.B."/>
        </authorList>
    </citation>
    <scope>NUCLEOTIDE SEQUENCE</scope>
    <source>
        <strain evidence="4">CtqPn17</strain>
    </source>
</reference>
<keyword evidence="2" id="KW-1133">Transmembrane helix</keyword>
<accession>A0A8S5QE51</accession>
<dbReference type="EMBL" id="BK015642">
    <property type="protein sequence ID" value="DAE17535.1"/>
    <property type="molecule type" value="Genomic_DNA"/>
</dbReference>
<keyword evidence="2" id="KW-0472">Membrane</keyword>
<dbReference type="PANTHER" id="PTHR46558:SF11">
    <property type="entry name" value="HTH-TYPE TRANSCRIPTIONAL REGULATOR XRE"/>
    <property type="match status" value="1"/>
</dbReference>
<dbReference type="Gene3D" id="1.10.260.40">
    <property type="entry name" value="lambda repressor-like DNA-binding domains"/>
    <property type="match status" value="1"/>
</dbReference>
<evidence type="ECO:0000259" key="3">
    <source>
        <dbReference type="PROSITE" id="PS50943"/>
    </source>
</evidence>
<dbReference type="PROSITE" id="PS50943">
    <property type="entry name" value="HTH_CROC1"/>
    <property type="match status" value="1"/>
</dbReference>
<keyword evidence="1" id="KW-0238">DNA-binding</keyword>
<dbReference type="GO" id="GO:0003677">
    <property type="term" value="F:DNA binding"/>
    <property type="evidence" value="ECO:0007669"/>
    <property type="project" value="UniProtKB-KW"/>
</dbReference>
<dbReference type="InterPro" id="IPR001387">
    <property type="entry name" value="Cro/C1-type_HTH"/>
</dbReference>
<protein>
    <submittedName>
        <fullName evidence="4">Helix-turn-helix XRE-family like protein</fullName>
    </submittedName>
</protein>
<dbReference type="PANTHER" id="PTHR46558">
    <property type="entry name" value="TRACRIPTIONAL REGULATORY PROTEIN-RELATED-RELATED"/>
    <property type="match status" value="1"/>
</dbReference>
<evidence type="ECO:0000313" key="4">
    <source>
        <dbReference type="EMBL" id="DAE17535.1"/>
    </source>
</evidence>
<proteinExistence type="predicted"/>